<gene>
    <name evidence="3" type="ORF">GCM10009675_35930</name>
</gene>
<protein>
    <submittedName>
        <fullName evidence="3">Gfo/Idh/MocA family oxidoreductase</fullName>
    </submittedName>
</protein>
<dbReference type="PANTHER" id="PTHR43377">
    <property type="entry name" value="BILIVERDIN REDUCTASE A"/>
    <property type="match status" value="1"/>
</dbReference>
<reference evidence="3 4" key="1">
    <citation type="journal article" date="2019" name="Int. J. Syst. Evol. Microbiol.">
        <title>The Global Catalogue of Microorganisms (GCM) 10K type strain sequencing project: providing services to taxonomists for standard genome sequencing and annotation.</title>
        <authorList>
            <consortium name="The Broad Institute Genomics Platform"/>
            <consortium name="The Broad Institute Genome Sequencing Center for Infectious Disease"/>
            <person name="Wu L."/>
            <person name="Ma J."/>
        </authorList>
    </citation>
    <scope>NUCLEOTIDE SEQUENCE [LARGE SCALE GENOMIC DNA]</scope>
    <source>
        <strain evidence="3 4">JCM 13022</strain>
    </source>
</reference>
<keyword evidence="4" id="KW-1185">Reference proteome</keyword>
<dbReference type="EMBL" id="BAAALM010000013">
    <property type="protein sequence ID" value="GAA1211716.1"/>
    <property type="molecule type" value="Genomic_DNA"/>
</dbReference>
<dbReference type="Pfam" id="PF22725">
    <property type="entry name" value="GFO_IDH_MocA_C3"/>
    <property type="match status" value="1"/>
</dbReference>
<dbReference type="InterPro" id="IPR000683">
    <property type="entry name" value="Gfo/Idh/MocA-like_OxRdtase_N"/>
</dbReference>
<dbReference type="InterPro" id="IPR051450">
    <property type="entry name" value="Gfo/Idh/MocA_Oxidoreductases"/>
</dbReference>
<dbReference type="Gene3D" id="3.40.50.720">
    <property type="entry name" value="NAD(P)-binding Rossmann-like Domain"/>
    <property type="match status" value="1"/>
</dbReference>
<dbReference type="InterPro" id="IPR055170">
    <property type="entry name" value="GFO_IDH_MocA-like_dom"/>
</dbReference>
<dbReference type="Proteomes" id="UP001500467">
    <property type="component" value="Unassembled WGS sequence"/>
</dbReference>
<dbReference type="SUPFAM" id="SSF51735">
    <property type="entry name" value="NAD(P)-binding Rossmann-fold domains"/>
    <property type="match status" value="1"/>
</dbReference>
<evidence type="ECO:0000259" key="1">
    <source>
        <dbReference type="Pfam" id="PF01408"/>
    </source>
</evidence>
<evidence type="ECO:0000313" key="3">
    <source>
        <dbReference type="EMBL" id="GAA1211716.1"/>
    </source>
</evidence>
<comment type="caution">
    <text evidence="3">The sequence shown here is derived from an EMBL/GenBank/DDBJ whole genome shotgun (WGS) entry which is preliminary data.</text>
</comment>
<dbReference type="Gene3D" id="3.30.360.10">
    <property type="entry name" value="Dihydrodipicolinate Reductase, domain 2"/>
    <property type="match status" value="1"/>
</dbReference>
<dbReference type="Pfam" id="PF01408">
    <property type="entry name" value="GFO_IDH_MocA"/>
    <property type="match status" value="1"/>
</dbReference>
<dbReference type="PANTHER" id="PTHR43377:SF8">
    <property type="entry name" value="BLR3664 PROTEIN"/>
    <property type="match status" value="1"/>
</dbReference>
<feature type="domain" description="GFO/IDH/MocA-like oxidoreductase" evidence="2">
    <location>
        <begin position="124"/>
        <end position="260"/>
    </location>
</feature>
<name>A0ABN1VHH0_9PSEU</name>
<proteinExistence type="predicted"/>
<dbReference type="InterPro" id="IPR036291">
    <property type="entry name" value="NAD(P)-bd_dom_sf"/>
</dbReference>
<organism evidence="3 4">
    <name type="scientific">Prauserella alba</name>
    <dbReference type="NCBI Taxonomy" id="176898"/>
    <lineage>
        <taxon>Bacteria</taxon>
        <taxon>Bacillati</taxon>
        <taxon>Actinomycetota</taxon>
        <taxon>Actinomycetes</taxon>
        <taxon>Pseudonocardiales</taxon>
        <taxon>Pseudonocardiaceae</taxon>
        <taxon>Prauserella</taxon>
    </lineage>
</organism>
<feature type="domain" description="Gfo/Idh/MocA-like oxidoreductase N-terminal" evidence="1">
    <location>
        <begin position="1"/>
        <end position="115"/>
    </location>
</feature>
<evidence type="ECO:0000259" key="2">
    <source>
        <dbReference type="Pfam" id="PF22725"/>
    </source>
</evidence>
<accession>A0ABN1VHH0</accession>
<dbReference type="SUPFAM" id="SSF55347">
    <property type="entry name" value="Glyceraldehyde-3-phosphate dehydrogenase-like, C-terminal domain"/>
    <property type="match status" value="1"/>
</dbReference>
<evidence type="ECO:0000313" key="4">
    <source>
        <dbReference type="Proteomes" id="UP001500467"/>
    </source>
</evidence>
<sequence length="340" mass="35923">MRIAVVGAGLIGRRHIALVRADPGSELVSVVDPHPAARDGHEVPGYAGVADMLAAVRPDAVIVASPNRHHAEHVMQCVDARVPVLVEKPIADAPADAASMVEAAEAAGVPLLVGHHRRHSPIVAAATEALRDGLLGRLVAVRGSALFRKPDGYFEDAPWRKAAGGGPILINLIHEIDNLRALCGEITEVQAVASNAVRGFAVEDTAAVTLRFDTGALGVFLLSDTAAAPHSWEQTSAEDPAYPHHADEDCYVLAGTDGSLGIPTMRLRVYTGERSWWEPFRTSVVDRSGADPLAEQLAHFRAVARDEAAPLVDGREGLRTLRATHAVAEAARTGTTVSIS</sequence>